<evidence type="ECO:0000256" key="1">
    <source>
        <dbReference type="ARBA" id="ARBA00009686"/>
    </source>
</evidence>
<dbReference type="SUPFAM" id="SSF52833">
    <property type="entry name" value="Thioredoxin-like"/>
    <property type="match status" value="1"/>
</dbReference>
<dbReference type="AlphaFoldDB" id="A0A7S3PR85"/>
<dbReference type="Pfam" id="PF02114">
    <property type="entry name" value="Phosducin"/>
    <property type="match status" value="1"/>
</dbReference>
<evidence type="ECO:0000259" key="3">
    <source>
        <dbReference type="Pfam" id="PF02114"/>
    </source>
</evidence>
<evidence type="ECO:0000313" key="4">
    <source>
        <dbReference type="EMBL" id="CAE0447886.1"/>
    </source>
</evidence>
<dbReference type="PANTHER" id="PTHR46052">
    <property type="entry name" value="PHOSDUCIN-LIKE PROTEIN"/>
    <property type="match status" value="1"/>
</dbReference>
<dbReference type="PANTHER" id="PTHR46052:SF1">
    <property type="entry name" value="PHOSDUCIN-LIKE PROTEIN"/>
    <property type="match status" value="1"/>
</dbReference>
<protein>
    <recommendedName>
        <fullName evidence="3">Phosducin domain-containing protein</fullName>
    </recommendedName>
</protein>
<feature type="compositionally biased region" description="Basic and acidic residues" evidence="2">
    <location>
        <begin position="46"/>
        <end position="63"/>
    </location>
</feature>
<dbReference type="InterPro" id="IPR036249">
    <property type="entry name" value="Thioredoxin-like_sf"/>
</dbReference>
<name>A0A7S3PR85_9STRA</name>
<dbReference type="CDD" id="cd02957">
    <property type="entry name" value="Phd_like"/>
    <property type="match status" value="1"/>
</dbReference>
<proteinExistence type="inferred from homology"/>
<sequence length="349" mass="39470">MSIISNELERKYLTQDLLQERDSDEDGGEKTRYVIDSDFSWSSEEENAKPVKEDAPHPDRDWSKLLTKQRKYGNTGPKGVKADYEEAQRIIRRQNETKVLKDREEFRRQALGNSSSGTSLSYASQKKGISGSLVKSYDADDEIEIDDGEAIILKMRKMRLQQMKELAALPQWGRVLQVSKFQFVDEVDKADPRTPVVVHLFEDYINACRRMNDILDRLASKHPFIKFIKLKATDADQTLSHSALPAFMVYVNGQLVNEAGVNVVNTEIGNDLFTDTDVEWLLAAKYGINIPGVDISAAEKDSAGIEKHAAQAQADKEGAVQNDDGYISLTARRLYKANRDEDDEDNDSW</sequence>
<dbReference type="InterPro" id="IPR051499">
    <property type="entry name" value="Phosducin-like_reg"/>
</dbReference>
<comment type="similarity">
    <text evidence="1">Belongs to the phosducin family.</text>
</comment>
<feature type="domain" description="Phosducin" evidence="3">
    <location>
        <begin position="73"/>
        <end position="288"/>
    </location>
</feature>
<evidence type="ECO:0000256" key="2">
    <source>
        <dbReference type="SAM" id="MobiDB-lite"/>
    </source>
</evidence>
<dbReference type="EMBL" id="HBIN01023195">
    <property type="protein sequence ID" value="CAE0447886.1"/>
    <property type="molecule type" value="Transcribed_RNA"/>
</dbReference>
<dbReference type="InterPro" id="IPR024253">
    <property type="entry name" value="Phosducin_thioredoxin-like_dom"/>
</dbReference>
<organism evidence="4">
    <name type="scientific">Aplanochytrium stocchinoi</name>
    <dbReference type="NCBI Taxonomy" id="215587"/>
    <lineage>
        <taxon>Eukaryota</taxon>
        <taxon>Sar</taxon>
        <taxon>Stramenopiles</taxon>
        <taxon>Bigyra</taxon>
        <taxon>Labyrinthulomycetes</taxon>
        <taxon>Thraustochytrida</taxon>
        <taxon>Thraustochytriidae</taxon>
        <taxon>Aplanochytrium</taxon>
    </lineage>
</organism>
<accession>A0A7S3PR85</accession>
<dbReference type="Gene3D" id="3.40.30.10">
    <property type="entry name" value="Glutaredoxin"/>
    <property type="match status" value="1"/>
</dbReference>
<reference evidence="4" key="1">
    <citation type="submission" date="2021-01" db="EMBL/GenBank/DDBJ databases">
        <authorList>
            <person name="Corre E."/>
            <person name="Pelletier E."/>
            <person name="Niang G."/>
            <person name="Scheremetjew M."/>
            <person name="Finn R."/>
            <person name="Kale V."/>
            <person name="Holt S."/>
            <person name="Cochrane G."/>
            <person name="Meng A."/>
            <person name="Brown T."/>
            <person name="Cohen L."/>
        </authorList>
    </citation>
    <scope>NUCLEOTIDE SEQUENCE</scope>
    <source>
        <strain evidence="4">GSBS06</strain>
    </source>
</reference>
<feature type="region of interest" description="Disordered" evidence="2">
    <location>
        <begin position="19"/>
        <end position="80"/>
    </location>
</feature>
<gene>
    <name evidence="4" type="ORF">ASTO00021_LOCUS17850</name>
</gene>